<dbReference type="InterPro" id="IPR021361">
    <property type="entry name" value="Tad2-like_dom"/>
</dbReference>
<dbReference type="GeneID" id="24638749"/>
<feature type="domain" description="Thoeris anti-defense 2-like" evidence="1">
    <location>
        <begin position="8"/>
        <end position="95"/>
    </location>
</feature>
<dbReference type="Pfam" id="PF11195">
    <property type="entry name" value="Tad2-like"/>
    <property type="match status" value="1"/>
</dbReference>
<dbReference type="EMBL" id="KM879221">
    <property type="protein sequence ID" value="AIU44318.1"/>
    <property type="molecule type" value="Genomic_DNA"/>
</dbReference>
<proteinExistence type="predicted"/>
<name>A0A097PAQ8_9CAUD</name>
<evidence type="ECO:0000313" key="3">
    <source>
        <dbReference type="Proteomes" id="UP000030040"/>
    </source>
</evidence>
<gene>
    <name evidence="2" type="ORF">RG2014_064</name>
</gene>
<accession>A0A097PAQ8</accession>
<protein>
    <recommendedName>
        <fullName evidence="1">Thoeris anti-defense 2-like domain-containing protein</fullName>
    </recommendedName>
</protein>
<reference evidence="3" key="1">
    <citation type="submission" date="2014-10" db="EMBL/GenBank/DDBJ databases">
        <title>Draft genome sequence of lytic bacteriophage specific to a multidrug resistant bacterium Delftia tsuruhatensis ARB-1.</title>
        <authorList>
            <person name="Bhattacharjee A.S."/>
            <person name="Motlagh A.M."/>
            <person name="Goel R."/>
        </authorList>
    </citation>
    <scope>NUCLEOTIDE SEQUENCE [LARGE SCALE GENOMIC DNA]</scope>
</reference>
<dbReference type="RefSeq" id="YP_009148427.1">
    <property type="nucleotide sequence ID" value="NC_027348.2"/>
</dbReference>
<dbReference type="Proteomes" id="UP000030040">
    <property type="component" value="Segment"/>
</dbReference>
<keyword evidence="3" id="KW-1185">Reference proteome</keyword>
<sequence length="98" mass="10921">MNERPNCFSEALQLLKDGYYMRRSGWNGSGMCVQLVRPGQTSRGVASVRHGHDTNHTVLEPFFVIVKSQGSGDNVKRTANTWVPSVSDLLAEDWEEAP</sequence>
<dbReference type="KEGG" id="vg:24638749"/>
<dbReference type="OrthoDB" id="24781at10239"/>
<evidence type="ECO:0000259" key="1">
    <source>
        <dbReference type="Pfam" id="PF11195"/>
    </source>
</evidence>
<organism evidence="2 3">
    <name type="scientific">Delftia phage RG-2014</name>
    <dbReference type="NCBI Taxonomy" id="1563661"/>
    <lineage>
        <taxon>Viruses</taxon>
        <taxon>Duplodnaviria</taxon>
        <taxon>Heunggongvirae</taxon>
        <taxon>Uroviricota</taxon>
        <taxon>Caudoviricetes</taxon>
        <taxon>Schitoviridae</taxon>
        <taxon>Dendoorenvirus</taxon>
        <taxon>Dendoorenvirus RG2014</taxon>
    </lineage>
</organism>
<evidence type="ECO:0000313" key="2">
    <source>
        <dbReference type="EMBL" id="AIU44318.1"/>
    </source>
</evidence>